<proteinExistence type="predicted"/>
<gene>
    <name evidence="1" type="ORF">PPEP_b0598</name>
</gene>
<dbReference type="EMBL" id="AQHF01000034">
    <property type="protein sequence ID" value="MBE0348770.1"/>
    <property type="molecule type" value="Genomic_DNA"/>
</dbReference>
<evidence type="ECO:0000313" key="1">
    <source>
        <dbReference type="EMBL" id="MBE0348770.1"/>
    </source>
</evidence>
<protein>
    <submittedName>
        <fullName evidence="1">Uncharacterized protein</fullName>
    </submittedName>
</protein>
<evidence type="ECO:0000313" key="2">
    <source>
        <dbReference type="Proteomes" id="UP000660708"/>
    </source>
</evidence>
<organism evidence="1 2">
    <name type="scientific">Pseudoalteromonas peptidolytica F12-50-A1</name>
    <dbReference type="NCBI Taxonomy" id="1315280"/>
    <lineage>
        <taxon>Bacteria</taxon>
        <taxon>Pseudomonadati</taxon>
        <taxon>Pseudomonadota</taxon>
        <taxon>Gammaproteobacteria</taxon>
        <taxon>Alteromonadales</taxon>
        <taxon>Pseudoalteromonadaceae</taxon>
        <taxon>Pseudoalteromonas</taxon>
    </lineage>
</organism>
<sequence length="41" mass="4909">MPKRRLLCLSINELFKQQIYYKGNIMLNTLTALHHHHHHTG</sequence>
<dbReference type="Proteomes" id="UP000660708">
    <property type="component" value="Unassembled WGS sequence"/>
</dbReference>
<name>A0A8I0MZG7_9GAMM</name>
<dbReference type="AlphaFoldDB" id="A0A8I0MZG7"/>
<keyword evidence="2" id="KW-1185">Reference proteome</keyword>
<accession>A0A8I0MZG7</accession>
<comment type="caution">
    <text evidence="1">The sequence shown here is derived from an EMBL/GenBank/DDBJ whole genome shotgun (WGS) entry which is preliminary data.</text>
</comment>
<reference evidence="1 2" key="1">
    <citation type="submission" date="2015-06" db="EMBL/GenBank/DDBJ databases">
        <title>Genome sequence of Pseudoalteromonas peptidolytica.</title>
        <authorList>
            <person name="Xie B.-B."/>
            <person name="Rong J.-C."/>
            <person name="Qin Q.-L."/>
            <person name="Zhang Y.-Z."/>
        </authorList>
    </citation>
    <scope>NUCLEOTIDE SEQUENCE [LARGE SCALE GENOMIC DNA]</scope>
    <source>
        <strain evidence="1 2">F12-50-A1</strain>
    </source>
</reference>